<accession>A0A6J4KMM3</accession>
<dbReference type="SUPFAM" id="SSF46785">
    <property type="entry name" value="Winged helix' DNA-binding domain"/>
    <property type="match status" value="1"/>
</dbReference>
<organism evidence="2">
    <name type="scientific">uncultured Friedmanniella sp</name>
    <dbReference type="NCBI Taxonomy" id="335381"/>
    <lineage>
        <taxon>Bacteria</taxon>
        <taxon>Bacillati</taxon>
        <taxon>Actinomycetota</taxon>
        <taxon>Actinomycetes</taxon>
        <taxon>Propionibacteriales</taxon>
        <taxon>Nocardioidaceae</taxon>
        <taxon>Friedmanniella</taxon>
        <taxon>environmental samples</taxon>
    </lineage>
</organism>
<dbReference type="Gene3D" id="1.10.10.10">
    <property type="entry name" value="Winged helix-like DNA-binding domain superfamily/Winged helix DNA-binding domain"/>
    <property type="match status" value="1"/>
</dbReference>
<name>A0A6J4KMM3_9ACTN</name>
<sequence length="124" mass="13700">MDENIWPSGWTRAALELCVLACVAELGTTHGYQVARRLAERGLGEVKGGTLYPVLTRLEEQGLTTTRWVEGHGGPGRKLVHVSDAGRAALDERRAQWTRWTARVADLLATTASDRPTPHLEETR</sequence>
<dbReference type="AlphaFoldDB" id="A0A6J4KMM3"/>
<dbReference type="InterPro" id="IPR052509">
    <property type="entry name" value="Metal_resp_DNA-bind_regulator"/>
</dbReference>
<evidence type="ECO:0000313" key="2">
    <source>
        <dbReference type="EMBL" id="CAA9309751.1"/>
    </source>
</evidence>
<gene>
    <name evidence="2" type="ORF">AVDCRST_MAG48-1951</name>
</gene>
<evidence type="ECO:0000259" key="1">
    <source>
        <dbReference type="Pfam" id="PF03551"/>
    </source>
</evidence>
<dbReference type="EMBL" id="CADCTS010000285">
    <property type="protein sequence ID" value="CAA9309751.1"/>
    <property type="molecule type" value="Genomic_DNA"/>
</dbReference>
<dbReference type="InterPro" id="IPR005149">
    <property type="entry name" value="Tscrpt_reg_PadR_N"/>
</dbReference>
<dbReference type="InterPro" id="IPR036388">
    <property type="entry name" value="WH-like_DNA-bd_sf"/>
</dbReference>
<protein>
    <submittedName>
        <fullName evidence="2">Transcriptional regulator, PadR family</fullName>
    </submittedName>
</protein>
<reference evidence="2" key="1">
    <citation type="submission" date="2020-02" db="EMBL/GenBank/DDBJ databases">
        <authorList>
            <person name="Meier V. D."/>
        </authorList>
    </citation>
    <scope>NUCLEOTIDE SEQUENCE</scope>
    <source>
        <strain evidence="2">AVDCRST_MAG48</strain>
    </source>
</reference>
<dbReference type="InterPro" id="IPR036390">
    <property type="entry name" value="WH_DNA-bd_sf"/>
</dbReference>
<dbReference type="Pfam" id="PF03551">
    <property type="entry name" value="PadR"/>
    <property type="match status" value="1"/>
</dbReference>
<feature type="domain" description="Transcription regulator PadR N-terminal" evidence="1">
    <location>
        <begin position="19"/>
        <end position="91"/>
    </location>
</feature>
<dbReference type="PANTHER" id="PTHR33169">
    <property type="entry name" value="PADR-FAMILY TRANSCRIPTIONAL REGULATOR"/>
    <property type="match status" value="1"/>
</dbReference>
<proteinExistence type="predicted"/>
<dbReference type="PANTHER" id="PTHR33169:SF14">
    <property type="entry name" value="TRANSCRIPTIONAL REGULATOR RV3488"/>
    <property type="match status" value="1"/>
</dbReference>